<reference evidence="1" key="1">
    <citation type="submission" date="2023-06" db="EMBL/GenBank/DDBJ databases">
        <title>Draft genome of Marssonina rosae.</title>
        <authorList>
            <person name="Cheng Q."/>
        </authorList>
    </citation>
    <scope>NUCLEOTIDE SEQUENCE</scope>
    <source>
        <strain evidence="1">R4</strain>
    </source>
</reference>
<proteinExistence type="predicted"/>
<protein>
    <submittedName>
        <fullName evidence="1">Uncharacterized protein</fullName>
    </submittedName>
</protein>
<sequence length="268" mass="30096">MGCPHYLAITNLHLLAYTRKALLSPVYNLTTINQNIYRTHHGISSHRDRIHHHQTRHRSCMHMHRYPGLEGNPHNDVTTGWLREPTLGADDGECKSGGAVYYLSRGDADFECKLTDWDSWESHLKFIASPGYTAFKSRLVTNVMDEIHFHHVAFQSAPTNIIDQAPVVEFATFFDTTDVFEANVTKFLEAAETPEGYHGGAWGPSIEADVGKHADGTLKGKAVVLIIGWDSKELHLKFRETETFRKNIDLLREGTKGAELVSRGLSSV</sequence>
<keyword evidence="2" id="KW-1185">Reference proteome</keyword>
<accession>A0AAD9T033</accession>
<organism evidence="1 2">
    <name type="scientific">Diplocarpon rosae</name>
    <dbReference type="NCBI Taxonomy" id="946125"/>
    <lineage>
        <taxon>Eukaryota</taxon>
        <taxon>Fungi</taxon>
        <taxon>Dikarya</taxon>
        <taxon>Ascomycota</taxon>
        <taxon>Pezizomycotina</taxon>
        <taxon>Leotiomycetes</taxon>
        <taxon>Helotiales</taxon>
        <taxon>Drepanopezizaceae</taxon>
        <taxon>Diplocarpon</taxon>
    </lineage>
</organism>
<dbReference type="EMBL" id="JAUBYV010000006">
    <property type="protein sequence ID" value="KAK2626124.1"/>
    <property type="molecule type" value="Genomic_DNA"/>
</dbReference>
<dbReference type="Gene3D" id="3.30.70.100">
    <property type="match status" value="1"/>
</dbReference>
<evidence type="ECO:0000313" key="1">
    <source>
        <dbReference type="EMBL" id="KAK2626124.1"/>
    </source>
</evidence>
<name>A0AAD9T033_9HELO</name>
<gene>
    <name evidence="1" type="ORF">QTJ16_004386</name>
</gene>
<dbReference type="AlphaFoldDB" id="A0AAD9T033"/>
<evidence type="ECO:0000313" key="2">
    <source>
        <dbReference type="Proteomes" id="UP001285354"/>
    </source>
</evidence>
<comment type="caution">
    <text evidence="1">The sequence shown here is derived from an EMBL/GenBank/DDBJ whole genome shotgun (WGS) entry which is preliminary data.</text>
</comment>
<dbReference type="Proteomes" id="UP001285354">
    <property type="component" value="Unassembled WGS sequence"/>
</dbReference>